<dbReference type="CDD" id="cd16295">
    <property type="entry name" value="TTHA0252-CPSF-like_MBL-fold"/>
    <property type="match status" value="1"/>
</dbReference>
<dbReference type="Proteomes" id="UP000034799">
    <property type="component" value="Unassembled WGS sequence"/>
</dbReference>
<name>A0A0G0QXH8_9BACT</name>
<organism evidence="4 5">
    <name type="scientific">candidate division WS6 bacterium GW2011_GWF2_39_15</name>
    <dbReference type="NCBI Taxonomy" id="1619100"/>
    <lineage>
        <taxon>Bacteria</taxon>
        <taxon>Candidatus Dojkabacteria</taxon>
    </lineage>
</organism>
<accession>A0A0G0QXH8</accession>
<dbReference type="Pfam" id="PF00753">
    <property type="entry name" value="Lactamase_B"/>
    <property type="match status" value="1"/>
</dbReference>
<dbReference type="InterPro" id="IPR022712">
    <property type="entry name" value="Beta_Casp"/>
</dbReference>
<dbReference type="Gene3D" id="3.60.15.10">
    <property type="entry name" value="Ribonuclease Z/Hydroxyacylglutathione hydrolase-like"/>
    <property type="match status" value="1"/>
</dbReference>
<dbReference type="EMBL" id="LBWK01000001">
    <property type="protein sequence ID" value="KKR06332.1"/>
    <property type="molecule type" value="Genomic_DNA"/>
</dbReference>
<keyword evidence="1" id="KW-0378">Hydrolase</keyword>
<dbReference type="InterPro" id="IPR011108">
    <property type="entry name" value="RMMBL"/>
</dbReference>
<dbReference type="SUPFAM" id="SSF56281">
    <property type="entry name" value="Metallo-hydrolase/oxidoreductase"/>
    <property type="match status" value="1"/>
</dbReference>
<feature type="domain" description="Metallo-beta-lactamase" evidence="2">
    <location>
        <begin position="13"/>
        <end position="261"/>
    </location>
</feature>
<dbReference type="PANTHER" id="PTHR11203">
    <property type="entry name" value="CLEAVAGE AND POLYADENYLATION SPECIFICITY FACTOR FAMILY MEMBER"/>
    <property type="match status" value="1"/>
</dbReference>
<dbReference type="InterPro" id="IPR001279">
    <property type="entry name" value="Metallo-B-lactamas"/>
</dbReference>
<sequence length="476" mass="54149">MKLQFCGAAKGVTGSCFYVDTGELKFLVDCGAFQGGRDLEMMNYDPFPFNPADLNYIFLTHGHFDHCGRLPMLVKQGFKGRIIATQPTRDIAKIVLLDAAGLQEEEYRRWSTKPKQKGYRGSDPASEGALYEVREPMYTVEDVEEMSSFFDVYPYGDSVDFRNGLEFRMRDAGHILGSSMFEFWIKNGSGRIRKVVFSGDLGQSGQRIVRDPDLVREADYVIVESTYGDRSHRNKDDTLLEFLAILKDAQEHEANVLIPSFAIERSQEIIYELNLFFENRLLSNMPVYLDSPMASETIKIFKQFPTFYDEDAQRLLEKGDDPFAFQGFHETESVDDSKRLVAKRGCIIIAGSGMCTGGRIVHHLEHNIESSKTSIVFVGYQVEGTLGRKIVDGEPEVYIKGKRMQVRAKIHTLGGFSAHADQNDLRYWLRGFGHTPRRVFMVHGEESVATKFAQLMHEELQVDTYVPTMYETVTLE</sequence>
<dbReference type="PANTHER" id="PTHR11203:SF37">
    <property type="entry name" value="INTEGRATOR COMPLEX SUBUNIT 11"/>
    <property type="match status" value="1"/>
</dbReference>
<evidence type="ECO:0000313" key="5">
    <source>
        <dbReference type="Proteomes" id="UP000034799"/>
    </source>
</evidence>
<dbReference type="SMART" id="SM01027">
    <property type="entry name" value="Beta-Casp"/>
    <property type="match status" value="1"/>
</dbReference>
<dbReference type="SMART" id="SM00849">
    <property type="entry name" value="Lactamase_B"/>
    <property type="match status" value="1"/>
</dbReference>
<reference evidence="4 5" key="1">
    <citation type="journal article" date="2015" name="Nature">
        <title>rRNA introns, odd ribosomes, and small enigmatic genomes across a large radiation of phyla.</title>
        <authorList>
            <person name="Brown C.T."/>
            <person name="Hug L.A."/>
            <person name="Thomas B.C."/>
            <person name="Sharon I."/>
            <person name="Castelle C.J."/>
            <person name="Singh A."/>
            <person name="Wilkins M.J."/>
            <person name="Williams K.H."/>
            <person name="Banfield J.F."/>
        </authorList>
    </citation>
    <scope>NUCLEOTIDE SEQUENCE [LARGE SCALE GENOMIC DNA]</scope>
</reference>
<dbReference type="InterPro" id="IPR050698">
    <property type="entry name" value="MBL"/>
</dbReference>
<evidence type="ECO:0000259" key="2">
    <source>
        <dbReference type="SMART" id="SM00849"/>
    </source>
</evidence>
<comment type="caution">
    <text evidence="4">The sequence shown here is derived from an EMBL/GenBank/DDBJ whole genome shotgun (WGS) entry which is preliminary data.</text>
</comment>
<protein>
    <submittedName>
        <fullName evidence="4">Beta-lactamase domain protein</fullName>
    </submittedName>
</protein>
<proteinExistence type="predicted"/>
<dbReference type="InterPro" id="IPR036866">
    <property type="entry name" value="RibonucZ/Hydroxyglut_hydro"/>
</dbReference>
<dbReference type="PATRIC" id="fig|1619100.3.peg.377"/>
<dbReference type="Pfam" id="PF10996">
    <property type="entry name" value="Beta-Casp"/>
    <property type="match status" value="1"/>
</dbReference>
<dbReference type="Pfam" id="PF07521">
    <property type="entry name" value="RMMBL"/>
    <property type="match status" value="1"/>
</dbReference>
<feature type="domain" description="Beta-Casp" evidence="3">
    <location>
        <begin position="266"/>
        <end position="390"/>
    </location>
</feature>
<dbReference type="GO" id="GO:0004521">
    <property type="term" value="F:RNA endonuclease activity"/>
    <property type="evidence" value="ECO:0007669"/>
    <property type="project" value="TreeGrafter"/>
</dbReference>
<gene>
    <name evidence="4" type="ORF">UT34_C0001G0372</name>
</gene>
<evidence type="ECO:0000313" key="4">
    <source>
        <dbReference type="EMBL" id="KKR06332.1"/>
    </source>
</evidence>
<dbReference type="GO" id="GO:0016787">
    <property type="term" value="F:hydrolase activity"/>
    <property type="evidence" value="ECO:0007669"/>
    <property type="project" value="UniProtKB-KW"/>
</dbReference>
<dbReference type="STRING" id="1619100.UT34_C0001G0372"/>
<evidence type="ECO:0000259" key="3">
    <source>
        <dbReference type="SMART" id="SM01027"/>
    </source>
</evidence>
<evidence type="ECO:0000256" key="1">
    <source>
        <dbReference type="ARBA" id="ARBA00022801"/>
    </source>
</evidence>
<dbReference type="AlphaFoldDB" id="A0A0G0QXH8"/>
<dbReference type="Gene3D" id="3.40.50.10890">
    <property type="match status" value="1"/>
</dbReference>